<dbReference type="RefSeq" id="XP_022389519.1">
    <property type="nucleotide sequence ID" value="XM_022532592.1"/>
</dbReference>
<proteinExistence type="predicted"/>
<evidence type="ECO:0000313" key="10">
    <source>
        <dbReference type="Proteomes" id="UP000179179"/>
    </source>
</evidence>
<evidence type="ECO:0000256" key="4">
    <source>
        <dbReference type="ARBA" id="ARBA00023015"/>
    </source>
</evidence>
<dbReference type="PANTHER" id="PTHR46077">
    <property type="entry name" value="E3 UBIQUITIN-PROTEIN LIGASE TOPORS"/>
    <property type="match status" value="1"/>
</dbReference>
<comment type="catalytic activity">
    <reaction evidence="1">
        <text>S-ubiquitinyl-[E2 ubiquitin-conjugating enzyme]-L-cysteine + [acceptor protein]-L-lysine = [E2 ubiquitin-conjugating enzyme]-L-cysteine + N(6)-ubiquitinyl-[acceptor protein]-L-lysine.</text>
        <dbReference type="EC" id="2.3.2.27"/>
    </reaction>
</comment>
<keyword evidence="5" id="KW-0804">Transcription</keyword>
<dbReference type="Gene3D" id="3.30.40.10">
    <property type="entry name" value="Zinc/RING finger domain, C3HC4 (zinc finger)"/>
    <property type="match status" value="1"/>
</dbReference>
<dbReference type="STRING" id="109264.A0A1F8A257"/>
<sequence length="400" mass="45997">MTAADRNVTSANDTPTATMDRPWRTAMNNNWDKTTIAGPSEAHQTPDNVDLQQEIMQKTLEEVAQEEADGSVANPCVICLELISEPAVAVPCRHANYDFLCLLSWLENRRICPLCKSDVSAVEYELDSPEGPKVHQLEAPSEALPTHTTSISRPNCIHRRPRRSRPHVQRQNPPSRDEEVSRRQHVYRHQLYSLRVGSNRLSQYQELTLEKFKNDEALVSRARTWIRRELQVFDFLHRTDEGSSQSSVARPGQARLENRRGSNAEFLLEYIIAILRTVDIKGSAGQAESLLQDFLGRDNARLFLHELQAWLRSPYTSLSDWDRNVQYDDPSRRTASVRSRPEPQLSDRITTPVYRNNDRVVHGRVSRPPPSRRPQHRERSRDAVAQARRIQYARGRYVPD</sequence>
<feature type="compositionally biased region" description="Basic and acidic residues" evidence="7">
    <location>
        <begin position="322"/>
        <end position="332"/>
    </location>
</feature>
<feature type="region of interest" description="Disordered" evidence="7">
    <location>
        <begin position="129"/>
        <end position="182"/>
    </location>
</feature>
<evidence type="ECO:0000256" key="1">
    <source>
        <dbReference type="ARBA" id="ARBA00000900"/>
    </source>
</evidence>
<feature type="compositionally biased region" description="Polar residues" evidence="7">
    <location>
        <begin position="7"/>
        <end position="17"/>
    </location>
</feature>
<comment type="caution">
    <text evidence="9">The sequence shown here is derived from an EMBL/GenBank/DDBJ whole genome shotgun (WGS) entry which is preliminary data.</text>
</comment>
<protein>
    <recommendedName>
        <fullName evidence="2">RING-type E3 ubiquitin transferase</fullName>
        <ecNumber evidence="2">2.3.2.27</ecNumber>
    </recommendedName>
</protein>
<name>A0A1F8A257_9EURO</name>
<dbReference type="SUPFAM" id="SSF57850">
    <property type="entry name" value="RING/U-box"/>
    <property type="match status" value="1"/>
</dbReference>
<evidence type="ECO:0000256" key="7">
    <source>
        <dbReference type="SAM" id="MobiDB-lite"/>
    </source>
</evidence>
<keyword evidence="10" id="KW-1185">Reference proteome</keyword>
<evidence type="ECO:0000313" key="9">
    <source>
        <dbReference type="EMBL" id="OGM45802.1"/>
    </source>
</evidence>
<dbReference type="Pfam" id="PF13639">
    <property type="entry name" value="zf-RING_2"/>
    <property type="match status" value="1"/>
</dbReference>
<organism evidence="9 10">
    <name type="scientific">Aspergillus bombycis</name>
    <dbReference type="NCBI Taxonomy" id="109264"/>
    <lineage>
        <taxon>Eukaryota</taxon>
        <taxon>Fungi</taxon>
        <taxon>Dikarya</taxon>
        <taxon>Ascomycota</taxon>
        <taxon>Pezizomycotina</taxon>
        <taxon>Eurotiomycetes</taxon>
        <taxon>Eurotiomycetidae</taxon>
        <taxon>Eurotiales</taxon>
        <taxon>Aspergillaceae</taxon>
        <taxon>Aspergillus</taxon>
    </lineage>
</organism>
<dbReference type="GeneID" id="34448853"/>
<accession>A0A1F8A257</accession>
<dbReference type="GO" id="GO:0061630">
    <property type="term" value="F:ubiquitin protein ligase activity"/>
    <property type="evidence" value="ECO:0007669"/>
    <property type="project" value="UniProtKB-EC"/>
</dbReference>
<feature type="region of interest" description="Disordered" evidence="7">
    <location>
        <begin position="322"/>
        <end position="400"/>
    </location>
</feature>
<reference evidence="9 10" key="1">
    <citation type="journal article" date="2016" name="Genome Biol. Evol.">
        <title>Draft genome sequence of an aflatoxigenic Aspergillus species, A. bombycis.</title>
        <authorList>
            <person name="Moore G.G."/>
            <person name="Mack B.M."/>
            <person name="Beltz S.B."/>
            <person name="Gilbert M.K."/>
        </authorList>
    </citation>
    <scope>NUCLEOTIDE SEQUENCE [LARGE SCALE GENOMIC DNA]</scope>
    <source>
        <strain evidence="10">NRRL 26010</strain>
    </source>
</reference>
<dbReference type="OrthoDB" id="21204at2759"/>
<keyword evidence="6" id="KW-0862">Zinc</keyword>
<evidence type="ECO:0000256" key="5">
    <source>
        <dbReference type="ARBA" id="ARBA00023163"/>
    </source>
</evidence>
<gene>
    <name evidence="9" type="ORF">ABOM_005463</name>
</gene>
<keyword evidence="6" id="KW-0479">Metal-binding</keyword>
<dbReference type="InterPro" id="IPR001841">
    <property type="entry name" value="Znf_RING"/>
</dbReference>
<keyword evidence="6" id="KW-0863">Zinc-finger</keyword>
<dbReference type="GO" id="GO:0006513">
    <property type="term" value="P:protein monoubiquitination"/>
    <property type="evidence" value="ECO:0007669"/>
    <property type="project" value="TreeGrafter"/>
</dbReference>
<dbReference type="EMBL" id="LYCR01000038">
    <property type="protein sequence ID" value="OGM45802.1"/>
    <property type="molecule type" value="Genomic_DNA"/>
</dbReference>
<feature type="region of interest" description="Disordered" evidence="7">
    <location>
        <begin position="1"/>
        <end position="23"/>
    </location>
</feature>
<evidence type="ECO:0000259" key="8">
    <source>
        <dbReference type="PROSITE" id="PS50089"/>
    </source>
</evidence>
<keyword evidence="3" id="KW-0808">Transferase</keyword>
<feature type="domain" description="RING-type" evidence="8">
    <location>
        <begin position="76"/>
        <end position="116"/>
    </location>
</feature>
<evidence type="ECO:0000256" key="3">
    <source>
        <dbReference type="ARBA" id="ARBA00022679"/>
    </source>
</evidence>
<dbReference type="PANTHER" id="PTHR46077:SF1">
    <property type="entry name" value="TOP1 BINDING ARGININE_SERINE RICH PROTEIN, E3 UBIQUITIN LIGASE"/>
    <property type="match status" value="1"/>
</dbReference>
<dbReference type="PROSITE" id="PS50089">
    <property type="entry name" value="ZF_RING_2"/>
    <property type="match status" value="1"/>
</dbReference>
<dbReference type="SMART" id="SM00184">
    <property type="entry name" value="RING"/>
    <property type="match status" value="1"/>
</dbReference>
<dbReference type="Proteomes" id="UP000179179">
    <property type="component" value="Unassembled WGS sequence"/>
</dbReference>
<dbReference type="GO" id="GO:0008270">
    <property type="term" value="F:zinc ion binding"/>
    <property type="evidence" value="ECO:0007669"/>
    <property type="project" value="UniProtKB-KW"/>
</dbReference>
<keyword evidence="4" id="KW-0805">Transcription regulation</keyword>
<evidence type="ECO:0000256" key="2">
    <source>
        <dbReference type="ARBA" id="ARBA00012483"/>
    </source>
</evidence>
<dbReference type="InterPro" id="IPR013083">
    <property type="entry name" value="Znf_RING/FYVE/PHD"/>
</dbReference>
<feature type="compositionally biased region" description="Basic residues" evidence="7">
    <location>
        <begin position="156"/>
        <end position="168"/>
    </location>
</feature>
<dbReference type="GO" id="GO:0000209">
    <property type="term" value="P:protein polyubiquitination"/>
    <property type="evidence" value="ECO:0007669"/>
    <property type="project" value="TreeGrafter"/>
</dbReference>
<evidence type="ECO:0000256" key="6">
    <source>
        <dbReference type="PROSITE-ProRule" id="PRU00175"/>
    </source>
</evidence>
<dbReference type="AlphaFoldDB" id="A0A1F8A257"/>
<dbReference type="EC" id="2.3.2.27" evidence="2"/>